<dbReference type="PROSITE" id="PS50208">
    <property type="entry name" value="CASPASE_P20"/>
    <property type="match status" value="1"/>
</dbReference>
<dbReference type="InterPro" id="IPR011029">
    <property type="entry name" value="DEATH-like_dom_sf"/>
</dbReference>
<dbReference type="InterPro" id="IPR029030">
    <property type="entry name" value="Caspase-like_dom_sf"/>
</dbReference>
<name>A0AAN8JBN0_PATCE</name>
<dbReference type="SUPFAM" id="SSF52129">
    <property type="entry name" value="Caspase-like"/>
    <property type="match status" value="1"/>
</dbReference>
<dbReference type="GO" id="GO:0004197">
    <property type="term" value="F:cysteine-type endopeptidase activity"/>
    <property type="evidence" value="ECO:0007669"/>
    <property type="project" value="InterPro"/>
</dbReference>
<evidence type="ECO:0000313" key="12">
    <source>
        <dbReference type="EMBL" id="KAK6174902.1"/>
    </source>
</evidence>
<evidence type="ECO:0000256" key="1">
    <source>
        <dbReference type="ARBA" id="ARBA00010134"/>
    </source>
</evidence>
<feature type="active site" evidence="7">
    <location>
        <position position="318"/>
    </location>
</feature>
<evidence type="ECO:0000256" key="4">
    <source>
        <dbReference type="ARBA" id="ARBA00022801"/>
    </source>
</evidence>
<dbReference type="SMART" id="SM00115">
    <property type="entry name" value="CASc"/>
    <property type="match status" value="1"/>
</dbReference>
<dbReference type="PROSITE" id="PS50209">
    <property type="entry name" value="CARD"/>
    <property type="match status" value="1"/>
</dbReference>
<dbReference type="PIRSF" id="PIRSF038001">
    <property type="entry name" value="Caspase_ICE"/>
    <property type="match status" value="1"/>
</dbReference>
<evidence type="ECO:0000256" key="6">
    <source>
        <dbReference type="ARBA" id="ARBA00023145"/>
    </source>
</evidence>
<gene>
    <name evidence="12" type="ORF">SNE40_013464</name>
</gene>
<evidence type="ECO:0000313" key="13">
    <source>
        <dbReference type="Proteomes" id="UP001347796"/>
    </source>
</evidence>
<sequence length="473" mass="54701">MLSEHKEILQQEKTSLTALLNTVDFPHVLNDLVQQQVISNYMRSDILCQSPQHEQIFLLVDILATSGDKSFDIFYQILKSHGYKTAAALLKPNNIELVEVDDDVDDLLSSRFIGYNHREVTRYEASYRARAVARAKAEKEFRVDNDLRLREKQIRALTAGYEAHLRRRNTGVAGLDIYDKIESVYSDLPTEWPVPERCHSKYYKYIQVNTDTCKDMIQKYNKSSTGHHKQIYKMSAAPRGYVLVINNKNFPANDEGQDMTRHGSDVDVAALQVLFKQLNFTVDVRSDLTAQEMRDLLIEYSQMNHTQYDCFICIIASHGDDDGIMCTDRHTIPHEDVYEYFDHEHCPTLKNKPKIFLIQACFGGKEGRTSGRDSLNTQRSHEGDFFASVCTMPDYQSLRDPVYGSWFLFTWIYVIEKFSHKNHLIDLSTKVINLVQQFGFKDNQTPNTTTWLTKDLYFFPGLYQANNQSNTVE</sequence>
<keyword evidence="4" id="KW-0378">Hydrolase</keyword>
<dbReference type="PROSITE" id="PS50207">
    <property type="entry name" value="CASPASE_P10"/>
    <property type="match status" value="1"/>
</dbReference>
<comment type="similarity">
    <text evidence="1 8">Belongs to the peptidase C14A family.</text>
</comment>
<dbReference type="InterPro" id="IPR001315">
    <property type="entry name" value="CARD"/>
</dbReference>
<dbReference type="PRINTS" id="PR00376">
    <property type="entry name" value="IL1BCENZYME"/>
</dbReference>
<keyword evidence="13" id="KW-1185">Reference proteome</keyword>
<feature type="domain" description="CARD" evidence="11">
    <location>
        <begin position="1"/>
        <end position="93"/>
    </location>
</feature>
<dbReference type="CDD" id="cd00032">
    <property type="entry name" value="CASc"/>
    <property type="match status" value="1"/>
</dbReference>
<dbReference type="EMBL" id="JAZGQO010000010">
    <property type="protein sequence ID" value="KAK6174902.1"/>
    <property type="molecule type" value="Genomic_DNA"/>
</dbReference>
<evidence type="ECO:0000256" key="7">
    <source>
        <dbReference type="PIRSR" id="PIRSR038001-1"/>
    </source>
</evidence>
<dbReference type="GO" id="GO:0006508">
    <property type="term" value="P:proteolysis"/>
    <property type="evidence" value="ECO:0007669"/>
    <property type="project" value="UniProtKB-KW"/>
</dbReference>
<dbReference type="GO" id="GO:0006915">
    <property type="term" value="P:apoptotic process"/>
    <property type="evidence" value="ECO:0007669"/>
    <property type="project" value="UniProtKB-KW"/>
</dbReference>
<evidence type="ECO:0000256" key="5">
    <source>
        <dbReference type="ARBA" id="ARBA00022807"/>
    </source>
</evidence>
<feature type="active site" evidence="7">
    <location>
        <position position="361"/>
    </location>
</feature>
<dbReference type="AlphaFoldDB" id="A0AAN8JBN0"/>
<proteinExistence type="inferred from homology"/>
<dbReference type="InterPro" id="IPR011600">
    <property type="entry name" value="Pept_C14_caspase"/>
</dbReference>
<dbReference type="PANTHER" id="PTHR47901">
    <property type="entry name" value="CASPASE RECRUITMENT DOMAIN-CONTAINING PROTEIN 18"/>
    <property type="match status" value="1"/>
</dbReference>
<accession>A0AAN8JBN0</accession>
<feature type="domain" description="Caspase family p10" evidence="9">
    <location>
        <begin position="382"/>
        <end position="460"/>
    </location>
</feature>
<keyword evidence="5" id="KW-0788">Thiol protease</keyword>
<dbReference type="Pfam" id="PF00656">
    <property type="entry name" value="Peptidase_C14"/>
    <property type="match status" value="1"/>
</dbReference>
<keyword evidence="3" id="KW-0053">Apoptosis</keyword>
<evidence type="ECO:0000259" key="11">
    <source>
        <dbReference type="PROSITE" id="PS50209"/>
    </source>
</evidence>
<dbReference type="InterPro" id="IPR015917">
    <property type="entry name" value="Pept_C14A"/>
</dbReference>
<keyword evidence="2" id="KW-0645">Protease</keyword>
<keyword evidence="6" id="KW-0865">Zymogen</keyword>
<evidence type="ECO:0000256" key="2">
    <source>
        <dbReference type="ARBA" id="ARBA00022670"/>
    </source>
</evidence>
<dbReference type="InterPro" id="IPR001309">
    <property type="entry name" value="Pept_C14_p20"/>
</dbReference>
<dbReference type="SUPFAM" id="SSF47986">
    <property type="entry name" value="DEATH domain"/>
    <property type="match status" value="1"/>
</dbReference>
<protein>
    <submittedName>
        <fullName evidence="12">Uncharacterized protein</fullName>
    </submittedName>
</protein>
<dbReference type="InterPro" id="IPR002398">
    <property type="entry name" value="Pept_C14"/>
</dbReference>
<dbReference type="PANTHER" id="PTHR47901:SF8">
    <property type="entry name" value="CASPASE-3"/>
    <property type="match status" value="1"/>
</dbReference>
<dbReference type="CDD" id="cd01671">
    <property type="entry name" value="CARD"/>
    <property type="match status" value="1"/>
</dbReference>
<dbReference type="Gene3D" id="3.40.50.1460">
    <property type="match status" value="1"/>
</dbReference>
<dbReference type="GO" id="GO:0042981">
    <property type="term" value="P:regulation of apoptotic process"/>
    <property type="evidence" value="ECO:0007669"/>
    <property type="project" value="InterPro"/>
</dbReference>
<evidence type="ECO:0000259" key="10">
    <source>
        <dbReference type="PROSITE" id="PS50208"/>
    </source>
</evidence>
<feature type="domain" description="Caspase family p20" evidence="10">
    <location>
        <begin position="238"/>
        <end position="365"/>
    </location>
</feature>
<evidence type="ECO:0000259" key="9">
    <source>
        <dbReference type="PROSITE" id="PS50207"/>
    </source>
</evidence>
<dbReference type="Pfam" id="PF00619">
    <property type="entry name" value="CARD"/>
    <property type="match status" value="1"/>
</dbReference>
<reference evidence="12 13" key="1">
    <citation type="submission" date="2024-01" db="EMBL/GenBank/DDBJ databases">
        <title>The genome of the rayed Mediterranean limpet Patella caerulea (Linnaeus, 1758).</title>
        <authorList>
            <person name="Anh-Thu Weber A."/>
            <person name="Halstead-Nussloch G."/>
        </authorList>
    </citation>
    <scope>NUCLEOTIDE SEQUENCE [LARGE SCALE GENOMIC DNA]</scope>
    <source>
        <strain evidence="12">AATW-2023a</strain>
        <tissue evidence="12">Whole specimen</tissue>
    </source>
</reference>
<organism evidence="12 13">
    <name type="scientific">Patella caerulea</name>
    <name type="common">Rayed Mediterranean limpet</name>
    <dbReference type="NCBI Taxonomy" id="87958"/>
    <lineage>
        <taxon>Eukaryota</taxon>
        <taxon>Metazoa</taxon>
        <taxon>Spiralia</taxon>
        <taxon>Lophotrochozoa</taxon>
        <taxon>Mollusca</taxon>
        <taxon>Gastropoda</taxon>
        <taxon>Patellogastropoda</taxon>
        <taxon>Patelloidea</taxon>
        <taxon>Patellidae</taxon>
        <taxon>Patella</taxon>
    </lineage>
</organism>
<comment type="caution">
    <text evidence="12">The sequence shown here is derived from an EMBL/GenBank/DDBJ whole genome shotgun (WGS) entry which is preliminary data.</text>
</comment>
<dbReference type="InterPro" id="IPR002138">
    <property type="entry name" value="Pept_C14_p10"/>
</dbReference>
<evidence type="ECO:0000256" key="8">
    <source>
        <dbReference type="RuleBase" id="RU003971"/>
    </source>
</evidence>
<evidence type="ECO:0000256" key="3">
    <source>
        <dbReference type="ARBA" id="ARBA00022703"/>
    </source>
</evidence>
<dbReference type="Gene3D" id="1.10.533.10">
    <property type="entry name" value="Death Domain, Fas"/>
    <property type="match status" value="1"/>
</dbReference>
<dbReference type="Proteomes" id="UP001347796">
    <property type="component" value="Unassembled WGS sequence"/>
</dbReference>